<evidence type="ECO:0000313" key="4">
    <source>
        <dbReference type="Proteomes" id="UP000028002"/>
    </source>
</evidence>
<dbReference type="CDD" id="cd01651">
    <property type="entry name" value="RT_G2_intron"/>
    <property type="match status" value="1"/>
</dbReference>
<dbReference type="EMBL" id="JGVH01000090">
    <property type="protein sequence ID" value="KER01356.1"/>
    <property type="molecule type" value="Genomic_DNA"/>
</dbReference>
<organism evidence="3 4">
    <name type="scientific">Photorhabdus temperata subsp. temperata Meg1</name>
    <dbReference type="NCBI Taxonomy" id="1393735"/>
    <lineage>
        <taxon>Bacteria</taxon>
        <taxon>Pseudomonadati</taxon>
        <taxon>Pseudomonadota</taxon>
        <taxon>Gammaproteobacteria</taxon>
        <taxon>Enterobacterales</taxon>
        <taxon>Morganellaceae</taxon>
        <taxon>Photorhabdus</taxon>
    </lineage>
</organism>
<dbReference type="AlphaFoldDB" id="A0A081RRQ3"/>
<dbReference type="InterPro" id="IPR000477">
    <property type="entry name" value="RT_dom"/>
</dbReference>
<keyword evidence="3" id="KW-0808">Transferase</keyword>
<name>A0A081RRQ3_PHOTE</name>
<evidence type="ECO:0000313" key="3">
    <source>
        <dbReference type="EMBL" id="KER01356.1"/>
    </source>
</evidence>
<keyword evidence="3" id="KW-0695">RNA-directed DNA polymerase</keyword>
<evidence type="ECO:0000256" key="1">
    <source>
        <dbReference type="ARBA" id="ARBA00034120"/>
    </source>
</evidence>
<keyword evidence="3" id="KW-0548">Nucleotidyltransferase</keyword>
<reference evidence="3 4" key="1">
    <citation type="submission" date="2014-03" db="EMBL/GenBank/DDBJ databases">
        <title>Draft Genome of Photorhabdus temperata Meg1.</title>
        <authorList>
            <person name="Hurst S.G.IV."/>
            <person name="Morris K."/>
            <person name="Thomas K."/>
            <person name="Tisa L.S."/>
        </authorList>
    </citation>
    <scope>NUCLEOTIDE SEQUENCE [LARGE SCALE GENOMIC DNA]</scope>
    <source>
        <strain evidence="3 4">Meg1</strain>
    </source>
</reference>
<comment type="caution">
    <text evidence="3">The sequence shown here is derived from an EMBL/GenBank/DDBJ whole genome shotgun (WGS) entry which is preliminary data.</text>
</comment>
<feature type="domain" description="Reverse transcriptase" evidence="2">
    <location>
        <begin position="76"/>
        <end position="234"/>
    </location>
</feature>
<proteinExistence type="inferred from homology"/>
<dbReference type="GO" id="GO:0003964">
    <property type="term" value="F:RNA-directed DNA polymerase activity"/>
    <property type="evidence" value="ECO:0007669"/>
    <property type="project" value="UniProtKB-KW"/>
</dbReference>
<dbReference type="PANTHER" id="PTHR34047:SF8">
    <property type="entry name" value="PROTEIN YKFC"/>
    <property type="match status" value="1"/>
</dbReference>
<gene>
    <name evidence="3" type="ORF">MEG1DRAFT_04058</name>
</gene>
<dbReference type="PANTHER" id="PTHR34047">
    <property type="entry name" value="NUCLEAR INTRON MATURASE 1, MITOCHONDRIAL-RELATED"/>
    <property type="match status" value="1"/>
</dbReference>
<comment type="similarity">
    <text evidence="1">Belongs to the bacterial reverse transcriptase family.</text>
</comment>
<dbReference type="Pfam" id="PF00078">
    <property type="entry name" value="RVT_1"/>
    <property type="match status" value="1"/>
</dbReference>
<evidence type="ECO:0000259" key="2">
    <source>
        <dbReference type="PROSITE" id="PS50878"/>
    </source>
</evidence>
<dbReference type="Proteomes" id="UP000028002">
    <property type="component" value="Unassembled WGS sequence"/>
</dbReference>
<dbReference type="PATRIC" id="fig|1393735.3.peg.4157"/>
<protein>
    <submittedName>
        <fullName evidence="3">Retron-type reverse transcriptase</fullName>
    </submittedName>
</protein>
<accession>A0A081RRQ3</accession>
<dbReference type="InterPro" id="IPR043502">
    <property type="entry name" value="DNA/RNA_pol_sf"/>
</dbReference>
<dbReference type="InterPro" id="IPR051083">
    <property type="entry name" value="GrpII_Intron_Splice-Mob/Def"/>
</dbReference>
<sequence length="234" mass="26303">MTVHSKDGPSWLTKLERIGEKSASNKQQVFNNLGHLLNSDMLKGQFLRLDGSKAVGIDRMTKAVYGEHLDENIQNLILRIRRGTYHPKAARITEIPKEDGSKRPLAISCTEDKLVQLAVSDILSRIYEPLFMPCSYGFRSGLNCHAALKALQQQTYSNWNGAVVEIDIRKYFNTIPHSELMELLRKKISDRRFLRLIEVLITAPVMMGKAVSSNDRGCPQGSLCEAVHKAPNAQ</sequence>
<dbReference type="SUPFAM" id="SSF56672">
    <property type="entry name" value="DNA/RNA polymerases"/>
    <property type="match status" value="1"/>
</dbReference>
<dbReference type="PROSITE" id="PS50878">
    <property type="entry name" value="RT_POL"/>
    <property type="match status" value="1"/>
</dbReference>